<sequence>MSDEPKTSTEDLANSAYDQKAGHLTQKPGAKPEGSVTSAADPATGRLPATPERAGARPGTEADEYASGPSDKGLGKD</sequence>
<keyword evidence="3" id="KW-1185">Reference proteome</keyword>
<dbReference type="Proteomes" id="UP001055125">
    <property type="component" value="Unassembled WGS sequence"/>
</dbReference>
<evidence type="ECO:0000256" key="1">
    <source>
        <dbReference type="SAM" id="MobiDB-lite"/>
    </source>
</evidence>
<gene>
    <name evidence="2" type="ORF">OCOJLMKI_4134</name>
</gene>
<name>A0ABQ4S3C3_9HYPH</name>
<protein>
    <submittedName>
        <fullName evidence="2">Uncharacterized protein</fullName>
    </submittedName>
</protein>
<reference evidence="2" key="2">
    <citation type="submission" date="2021-08" db="EMBL/GenBank/DDBJ databases">
        <authorList>
            <person name="Tani A."/>
            <person name="Ola A."/>
            <person name="Ogura Y."/>
            <person name="Katsura K."/>
            <person name="Hayashi T."/>
        </authorList>
    </citation>
    <scope>NUCLEOTIDE SEQUENCE</scope>
    <source>
        <strain evidence="2">DSM 19015</strain>
    </source>
</reference>
<proteinExistence type="predicted"/>
<evidence type="ECO:0000313" key="2">
    <source>
        <dbReference type="EMBL" id="GJD96907.1"/>
    </source>
</evidence>
<organism evidence="2 3">
    <name type="scientific">Methylobacterium iners</name>
    <dbReference type="NCBI Taxonomy" id="418707"/>
    <lineage>
        <taxon>Bacteria</taxon>
        <taxon>Pseudomonadati</taxon>
        <taxon>Pseudomonadota</taxon>
        <taxon>Alphaproteobacteria</taxon>
        <taxon>Hyphomicrobiales</taxon>
        <taxon>Methylobacteriaceae</taxon>
        <taxon>Methylobacterium</taxon>
    </lineage>
</organism>
<comment type="caution">
    <text evidence="2">The sequence shown here is derived from an EMBL/GenBank/DDBJ whole genome shotgun (WGS) entry which is preliminary data.</text>
</comment>
<dbReference type="EMBL" id="BPQP01000072">
    <property type="protein sequence ID" value="GJD96907.1"/>
    <property type="molecule type" value="Genomic_DNA"/>
</dbReference>
<dbReference type="RefSeq" id="WP_238246000.1">
    <property type="nucleotide sequence ID" value="NZ_BPQP01000072.1"/>
</dbReference>
<feature type="region of interest" description="Disordered" evidence="1">
    <location>
        <begin position="1"/>
        <end position="77"/>
    </location>
</feature>
<evidence type="ECO:0000313" key="3">
    <source>
        <dbReference type="Proteomes" id="UP001055125"/>
    </source>
</evidence>
<reference evidence="2" key="1">
    <citation type="journal article" date="2021" name="Front. Microbiol.">
        <title>Comprehensive Comparative Genomics and Phenotyping of Methylobacterium Species.</title>
        <authorList>
            <person name="Alessa O."/>
            <person name="Ogura Y."/>
            <person name="Fujitani Y."/>
            <person name="Takami H."/>
            <person name="Hayashi T."/>
            <person name="Sahin N."/>
            <person name="Tani A."/>
        </authorList>
    </citation>
    <scope>NUCLEOTIDE SEQUENCE</scope>
    <source>
        <strain evidence="2">DSM 19015</strain>
    </source>
</reference>
<accession>A0ABQ4S3C3</accession>